<evidence type="ECO:0000256" key="7">
    <source>
        <dbReference type="ARBA" id="ARBA00023136"/>
    </source>
</evidence>
<feature type="transmembrane region" description="Helical" evidence="8">
    <location>
        <begin position="271"/>
        <end position="291"/>
    </location>
</feature>
<dbReference type="GO" id="GO:0015293">
    <property type="term" value="F:symporter activity"/>
    <property type="evidence" value="ECO:0007669"/>
    <property type="project" value="UniProtKB-KW"/>
</dbReference>
<keyword evidence="3" id="KW-1003">Cell membrane</keyword>
<dbReference type="Proteomes" id="UP000321310">
    <property type="component" value="Unassembled WGS sequence"/>
</dbReference>
<feature type="transmembrane region" description="Helical" evidence="8">
    <location>
        <begin position="358"/>
        <end position="378"/>
    </location>
</feature>
<name>A0A5C7DLQ1_9BACT</name>
<keyword evidence="4 8" id="KW-0812">Transmembrane</keyword>
<dbReference type="InterPro" id="IPR020846">
    <property type="entry name" value="MFS_dom"/>
</dbReference>
<dbReference type="InterPro" id="IPR051084">
    <property type="entry name" value="H+-coupled_symporters"/>
</dbReference>
<evidence type="ECO:0000313" key="11">
    <source>
        <dbReference type="Proteomes" id="UP000321310"/>
    </source>
</evidence>
<dbReference type="Pfam" id="PF07690">
    <property type="entry name" value="MFS_1"/>
    <property type="match status" value="1"/>
</dbReference>
<comment type="caution">
    <text evidence="10">The sequence shown here is derived from an EMBL/GenBank/DDBJ whole genome shotgun (WGS) entry which is preliminary data.</text>
</comment>
<dbReference type="InterPro" id="IPR011701">
    <property type="entry name" value="MFS"/>
</dbReference>
<feature type="transmembrane region" description="Helical" evidence="8">
    <location>
        <begin position="181"/>
        <end position="200"/>
    </location>
</feature>
<proteinExistence type="predicted"/>
<dbReference type="PROSITE" id="PS50850">
    <property type="entry name" value="MFS"/>
    <property type="match status" value="1"/>
</dbReference>
<evidence type="ECO:0000256" key="8">
    <source>
        <dbReference type="SAM" id="Phobius"/>
    </source>
</evidence>
<feature type="domain" description="Major facilitator superfamily (MFS) profile" evidence="9">
    <location>
        <begin position="9"/>
        <end position="406"/>
    </location>
</feature>
<gene>
    <name evidence="10" type="ORF">FPD46_04690</name>
</gene>
<evidence type="ECO:0000256" key="6">
    <source>
        <dbReference type="ARBA" id="ARBA00022989"/>
    </source>
</evidence>
<feature type="transmembrane region" description="Helical" evidence="8">
    <location>
        <begin position="233"/>
        <end position="259"/>
    </location>
</feature>
<dbReference type="InterPro" id="IPR036259">
    <property type="entry name" value="MFS_trans_sf"/>
</dbReference>
<keyword evidence="6 8" id="KW-1133">Transmembrane helix</keyword>
<dbReference type="EMBL" id="VOWB01000047">
    <property type="protein sequence ID" value="TXE81717.1"/>
    <property type="molecule type" value="Genomic_DNA"/>
</dbReference>
<protein>
    <submittedName>
        <fullName evidence="10">MHS family MFS transporter</fullName>
    </submittedName>
</protein>
<evidence type="ECO:0000256" key="3">
    <source>
        <dbReference type="ARBA" id="ARBA00022475"/>
    </source>
</evidence>
<feature type="transmembrane region" description="Helical" evidence="8">
    <location>
        <begin position="298"/>
        <end position="318"/>
    </location>
</feature>
<feature type="transmembrane region" description="Helical" evidence="8">
    <location>
        <begin position="105"/>
        <end position="134"/>
    </location>
</feature>
<evidence type="ECO:0000259" key="9">
    <source>
        <dbReference type="PROSITE" id="PS50850"/>
    </source>
</evidence>
<dbReference type="PANTHER" id="PTHR43528:SF7">
    <property type="entry name" value="MFS TRANSPORTER"/>
    <property type="match status" value="1"/>
</dbReference>
<feature type="transmembrane region" description="Helical" evidence="8">
    <location>
        <begin position="45"/>
        <end position="69"/>
    </location>
</feature>
<feature type="transmembrane region" description="Helical" evidence="8">
    <location>
        <begin position="81"/>
        <end position="99"/>
    </location>
</feature>
<keyword evidence="2" id="KW-0813">Transport</keyword>
<evidence type="ECO:0000256" key="4">
    <source>
        <dbReference type="ARBA" id="ARBA00022692"/>
    </source>
</evidence>
<sequence>MKKQKALKNTIYASLGGILEFYDFVLFIFFASVFAKIFFPQNDDFWPLIYTYIAFGAGYLARPFGAIVMAHFADIKGRKNVFYISMLLMVVPSFILAFLPTYESIGILATLILFMIRITQGLAIGAEVSGAWVFVSEFVSKKRLGLALGFISATLTLGLLLGNLATLAVYEYFTKEEVESFAWRIPFILGGFFGILSLFLRTKLNETPEFKALKEKNSILKFPLKEALKTHKLSMLVCSLQTIVLTSGVATLMILPQYFESLLGIDKTTALFYQNFAIVAIILGALFQGYLADILGAYRVCISCSLLFAIFGVLFSFYDENFLIFYLLVCFFQGIITFAPVFMTQIFSAKLRFSGLSFAYNISYAILGFFIPLVINFLYKEWMFVYMIFVSFSSLLSVFFVSKILKNKTMNPCVVGSY</sequence>
<evidence type="ECO:0000256" key="2">
    <source>
        <dbReference type="ARBA" id="ARBA00022448"/>
    </source>
</evidence>
<comment type="subcellular location">
    <subcellularLocation>
        <location evidence="1">Cell membrane</location>
        <topology evidence="1">Multi-pass membrane protein</topology>
    </subcellularLocation>
</comment>
<accession>A0A5C7DLQ1</accession>
<dbReference type="GO" id="GO:0005886">
    <property type="term" value="C:plasma membrane"/>
    <property type="evidence" value="ECO:0007669"/>
    <property type="project" value="UniProtKB-SubCell"/>
</dbReference>
<organism evidence="10 11">
    <name type="scientific">Campylobacter peloridis</name>
    <dbReference type="NCBI Taxonomy" id="488546"/>
    <lineage>
        <taxon>Bacteria</taxon>
        <taxon>Pseudomonadati</taxon>
        <taxon>Campylobacterota</taxon>
        <taxon>Epsilonproteobacteria</taxon>
        <taxon>Campylobacterales</taxon>
        <taxon>Campylobacteraceae</taxon>
        <taxon>Campylobacter</taxon>
    </lineage>
</organism>
<evidence type="ECO:0000313" key="10">
    <source>
        <dbReference type="EMBL" id="TXE81717.1"/>
    </source>
</evidence>
<feature type="transmembrane region" description="Helical" evidence="8">
    <location>
        <begin position="146"/>
        <end position="169"/>
    </location>
</feature>
<keyword evidence="5" id="KW-0769">Symport</keyword>
<evidence type="ECO:0000256" key="1">
    <source>
        <dbReference type="ARBA" id="ARBA00004651"/>
    </source>
</evidence>
<dbReference type="SUPFAM" id="SSF103473">
    <property type="entry name" value="MFS general substrate transporter"/>
    <property type="match status" value="1"/>
</dbReference>
<feature type="transmembrane region" description="Helical" evidence="8">
    <location>
        <begin position="21"/>
        <end position="39"/>
    </location>
</feature>
<feature type="transmembrane region" description="Helical" evidence="8">
    <location>
        <begin position="384"/>
        <end position="401"/>
    </location>
</feature>
<dbReference type="RefSeq" id="WP_147575652.1">
    <property type="nucleotide sequence ID" value="NZ_VOWB01000047.1"/>
</dbReference>
<dbReference type="AlphaFoldDB" id="A0A5C7DLQ1"/>
<evidence type="ECO:0000256" key="5">
    <source>
        <dbReference type="ARBA" id="ARBA00022847"/>
    </source>
</evidence>
<reference evidence="10 11" key="1">
    <citation type="submission" date="2019-07" db="EMBL/GenBank/DDBJ databases">
        <title>Rapid identification of Enteric Bacteria from Whole Genome Sequences (WGS) using Average Nucleotide Identity (ANI).</title>
        <authorList>
            <person name="Lane C."/>
        </authorList>
    </citation>
    <scope>NUCLEOTIDE SEQUENCE [LARGE SCALE GENOMIC DNA]</scope>
    <source>
        <strain evidence="10 11">2016D-0250</strain>
    </source>
</reference>
<keyword evidence="7 8" id="KW-0472">Membrane</keyword>
<dbReference type="PANTHER" id="PTHR43528">
    <property type="entry name" value="ALPHA-KETOGLUTARATE PERMEASE"/>
    <property type="match status" value="1"/>
</dbReference>
<dbReference type="Gene3D" id="1.20.1250.20">
    <property type="entry name" value="MFS general substrate transporter like domains"/>
    <property type="match status" value="2"/>
</dbReference>
<feature type="transmembrane region" description="Helical" evidence="8">
    <location>
        <begin position="324"/>
        <end position="346"/>
    </location>
</feature>